<dbReference type="Gene3D" id="1.10.287.950">
    <property type="entry name" value="Methyl-accepting chemotaxis protein"/>
    <property type="match status" value="2"/>
</dbReference>
<feature type="transmembrane region" description="Helical" evidence="5">
    <location>
        <begin position="517"/>
        <end position="536"/>
    </location>
</feature>
<dbReference type="InterPro" id="IPR017500">
    <property type="entry name" value="Phage_infect_YhgE_N"/>
</dbReference>
<feature type="transmembrane region" description="Helical" evidence="5">
    <location>
        <begin position="616"/>
        <end position="636"/>
    </location>
</feature>
<evidence type="ECO:0000256" key="3">
    <source>
        <dbReference type="ARBA" id="ARBA00022989"/>
    </source>
</evidence>
<comment type="caution">
    <text evidence="7">The sequence shown here is derived from an EMBL/GenBank/DDBJ whole genome shotgun (WGS) entry which is preliminary data.</text>
</comment>
<feature type="transmembrane region" description="Helical" evidence="5">
    <location>
        <begin position="557"/>
        <end position="580"/>
    </location>
</feature>
<evidence type="ECO:0000256" key="1">
    <source>
        <dbReference type="ARBA" id="ARBA00004141"/>
    </source>
</evidence>
<keyword evidence="8" id="KW-1185">Reference proteome</keyword>
<dbReference type="InterPro" id="IPR013525">
    <property type="entry name" value="ABC2_TM"/>
</dbReference>
<evidence type="ECO:0000256" key="5">
    <source>
        <dbReference type="SAM" id="Phobius"/>
    </source>
</evidence>
<keyword evidence="3 5" id="KW-1133">Transmembrane helix</keyword>
<dbReference type="AlphaFoldDB" id="A0A3N2BZI8"/>
<keyword evidence="4 5" id="KW-0472">Membrane</keyword>
<dbReference type="EMBL" id="RKHL01000001">
    <property type="protein sequence ID" value="ROR80647.1"/>
    <property type="molecule type" value="Genomic_DNA"/>
</dbReference>
<dbReference type="RefSeq" id="WP_085511876.1">
    <property type="nucleotide sequence ID" value="NZ_FXAP01000003.1"/>
</dbReference>
<evidence type="ECO:0000256" key="2">
    <source>
        <dbReference type="ARBA" id="ARBA00022692"/>
    </source>
</evidence>
<feature type="transmembrane region" description="Helical" evidence="5">
    <location>
        <begin position="666"/>
        <end position="689"/>
    </location>
</feature>
<evidence type="ECO:0000256" key="4">
    <source>
        <dbReference type="ARBA" id="ARBA00023136"/>
    </source>
</evidence>
<dbReference type="GO" id="GO:0016020">
    <property type="term" value="C:membrane"/>
    <property type="evidence" value="ECO:0007669"/>
    <property type="project" value="UniProtKB-SubCell"/>
</dbReference>
<dbReference type="Pfam" id="PF12698">
    <property type="entry name" value="ABC2_membrane_3"/>
    <property type="match status" value="1"/>
</dbReference>
<feature type="transmembrane region" description="Helical" evidence="5">
    <location>
        <begin position="586"/>
        <end position="604"/>
    </location>
</feature>
<accession>A0A3N2BZI8</accession>
<evidence type="ECO:0000259" key="6">
    <source>
        <dbReference type="Pfam" id="PF12698"/>
    </source>
</evidence>
<evidence type="ECO:0000313" key="8">
    <source>
        <dbReference type="Proteomes" id="UP000266915"/>
    </source>
</evidence>
<dbReference type="GO" id="GO:0140359">
    <property type="term" value="F:ABC-type transporter activity"/>
    <property type="evidence" value="ECO:0007669"/>
    <property type="project" value="InterPro"/>
</dbReference>
<protein>
    <submittedName>
        <fullName evidence="7">Putative membrane protein</fullName>
    </submittedName>
</protein>
<gene>
    <name evidence="7" type="ORF">EDD42_0690</name>
</gene>
<dbReference type="PANTHER" id="PTHR43077:SF5">
    <property type="entry name" value="PHAGE INFECTION PROTEIN"/>
    <property type="match status" value="1"/>
</dbReference>
<dbReference type="NCBIfam" id="TIGR03061">
    <property type="entry name" value="pip_yhgE_Nterm"/>
    <property type="match status" value="1"/>
</dbReference>
<reference evidence="7 8" key="1">
    <citation type="submission" date="2018-11" db="EMBL/GenBank/DDBJ databases">
        <title>Sequencing the genomes of 1000 actinobacteria strains.</title>
        <authorList>
            <person name="Klenk H.-P."/>
        </authorList>
    </citation>
    <scope>NUCLEOTIDE SEQUENCE [LARGE SCALE GENOMIC DNA]</scope>
    <source>
        <strain evidence="7 8">DSM 14012</strain>
    </source>
</reference>
<dbReference type="PANTHER" id="PTHR43077">
    <property type="entry name" value="TRANSPORT PERMEASE YVFS-RELATED"/>
    <property type="match status" value="1"/>
</dbReference>
<proteinExistence type="predicted"/>
<dbReference type="InterPro" id="IPR023908">
    <property type="entry name" value="xxxLxxG_rpt"/>
</dbReference>
<dbReference type="NCBIfam" id="TIGR03057">
    <property type="entry name" value="xxxLxxG_by_4"/>
    <property type="match status" value="7"/>
</dbReference>
<evidence type="ECO:0000313" key="7">
    <source>
        <dbReference type="EMBL" id="ROR80647.1"/>
    </source>
</evidence>
<name>A0A3N2BZI8_9MICO</name>
<keyword evidence="2 5" id="KW-0812">Transmembrane</keyword>
<sequence>MSTILNRLERARSGKGITVVSIIGLILVPLVIAGGLVWALWNPAERLGQVTAAIVNDDRPVTVNGQTVPLGRQLSAGLVDGDQETNYTWVITDASDAKAGLADGSYTAVVTIPENFSKAATSFSGDAADAERARLDVTTSDRSKLVDDAISQTITQTAASLLGRQLTTTYLENVYVGFNTVHDQLGEAADGAKQLSTGGLSLAQGAQQLANGTTQLATGATQLSSGATQLSDGVNALADGATQLSSGASQLSGGASQLASGAATLYAGTQGDGSAENPGLVGGAAGIAGGANDVSAGLADLSAGAQGTKQLTAAVAAQLASLSADCAASGASATYCADVVTASGLAATVATGGPIDANTEYPGAAALADGTAQAAAGAAALATGATKFSSGMPALVDGIAKINTAAAQIAAGAAGLADGASKAASGTAQLQTGASALADGAGQAATGTTQLADASNQLASGAGTLSGGITSLASGLQSAVDSLPTYTSSDRQTLADVVADPVSAGDSATVSFGTNSAPFYAVLALWLGALASFLVLRPVPARAFGSTRSSLRLALGAFVPAGAIGMLQGLLVAVITAPLLELDAGGWLAFAGIAVLAGLVFAAANQALNALFGGSGRFISMIVALVGLATGIIATAPQVLDQVLGFLPIAPALGGLQAIAIGDTGAAAGVVGLVLWLLGSLAATTFAIARARTTSVKALVPAVA</sequence>
<organism evidence="7 8">
    <name type="scientific">Plantibacter flavus</name>
    <dbReference type="NCBI Taxonomy" id="150123"/>
    <lineage>
        <taxon>Bacteria</taxon>
        <taxon>Bacillati</taxon>
        <taxon>Actinomycetota</taxon>
        <taxon>Actinomycetes</taxon>
        <taxon>Micrococcales</taxon>
        <taxon>Microbacteriaceae</taxon>
        <taxon>Plantibacter</taxon>
    </lineage>
</organism>
<feature type="domain" description="ABC-2 type transporter transmembrane" evidence="6">
    <location>
        <begin position="22"/>
        <end position="180"/>
    </location>
</feature>
<comment type="subcellular location">
    <subcellularLocation>
        <location evidence="1">Membrane</location>
        <topology evidence="1">Multi-pass membrane protein</topology>
    </subcellularLocation>
</comment>
<dbReference type="InterPro" id="IPR051328">
    <property type="entry name" value="T7SS_ABC-Transporter"/>
</dbReference>
<dbReference type="Proteomes" id="UP000266915">
    <property type="component" value="Unassembled WGS sequence"/>
</dbReference>
<feature type="transmembrane region" description="Helical" evidence="5">
    <location>
        <begin position="20"/>
        <end position="41"/>
    </location>
</feature>